<feature type="compositionally biased region" description="Low complexity" evidence="28">
    <location>
        <begin position="578"/>
        <end position="591"/>
    </location>
</feature>
<evidence type="ECO:0000256" key="16">
    <source>
        <dbReference type="ARBA" id="ARBA00022801"/>
    </source>
</evidence>
<dbReference type="AlphaFoldDB" id="A0A8K1LG08"/>
<feature type="compositionally biased region" description="Basic and acidic residues" evidence="28">
    <location>
        <begin position="613"/>
        <end position="673"/>
    </location>
</feature>
<sequence length="1078" mass="117756">MAFARWWYAMHGDKKTSEDSSKAGEKKAEVEESKQASTNVSQPIKTETSGADASAKKQSPSADASKPQIMKPSETRSTPTTKAGSEKNTQSDKPTDSQNKQLSEEKQKEPSDGKNQTTPTVTTASKPNNTGKVTTTQADQPPPATSTETAKEMPTVAGAAAGAGTADSSVVAAADKPSTEPGMDESALDNLIDSLGGPEEDVPTTPVYTGPEITEDIYSRYLEELGKREGSLPPEYVKLLKSKGYGKDVVPPKANEQDEKPMTDDELAEALSSDFTCNAASAQEKETSLTEKPNKEEEIVQAQAASSVKTSVLPKEKKTKSKEEIKDDAMDALLDTLGGPEPEPEEDPTPIVEVSEAKAKEKKEQKAGERDDTIPPEYRLTPELDKDGKPILPKPEEKPKDFACPSQPAVQPKAPKPCSTSKKPSGSVSAKASEDKVVPCATACTVQSAAPVPSVGPVSDDALEALSSSLGKREPDPDEKKPAVDKVKEKTKKEQHKKLGEEEETIPPDYRLTEAKDKDGKPLLPKPEEKSQPMSENDLLEGLTEGFSCSTSPPAPLPTSTVVKKNKDAAKPTSSSDVISAATVSSVHSAAPIPSTSGEKEMDEALDLLSDSLGRREPDPDENKPVVDKVKEKAKSEHRDKLGERMETIPPDYRKRLESGDKPEKPTAKDDVKRKGKKKATDDSEAIDALSGDFDTCAKAPATPQQSKQLEASPVLKDISQLQVRRDRVQRCQKEPEDEEGFVPKKLQRLGQRSRLHAGHGAARRDPLAKSPCCAPELLSPQLLPWQNDATVPQGMENLVTTPMVKKEEKLHPGKHSQCRQLFCSPSEPGSVPRPVLKQGQPSDRDTPVKAKWQGTVAGSCDQETPMELGVWLEPSRSAQLEEIENLLASDDQELTGDFSKPHLLPTVEGKDPGLKYISPGTLAAVLTGHFSNFIESGIVVDCRYPYEYEGGHVKGAVNLPLQRDVEAFLLEQPIVPLDASKRVIIIFHCEFSVERGPKMCKFLRERDRSCHEYPRLHYPELYVLKGGYREFFFQFPGHCEPQDYRPMEHPAFKEELRKFRGQSRRGRRALVTCGRDL</sequence>
<feature type="domain" description="Rhodanese" evidence="29">
    <location>
        <begin position="934"/>
        <end position="1041"/>
    </location>
</feature>
<evidence type="ECO:0000256" key="4">
    <source>
        <dbReference type="ARBA" id="ARBA00009487"/>
    </source>
</evidence>
<dbReference type="InterPro" id="IPR000751">
    <property type="entry name" value="MPI_Phosphatase"/>
</dbReference>
<reference evidence="30" key="1">
    <citation type="submission" date="2019-04" db="EMBL/GenBank/DDBJ databases">
        <title>Genome assembly of Zosterops borbonicus 15179.</title>
        <authorList>
            <person name="Leroy T."/>
            <person name="Anselmetti Y."/>
            <person name="Tilak M.-K."/>
            <person name="Nabholz B."/>
        </authorList>
    </citation>
    <scope>NUCLEOTIDE SEQUENCE</scope>
    <source>
        <strain evidence="30">HGM_15179</strain>
        <tissue evidence="30">Muscle</tissue>
    </source>
</reference>
<feature type="compositionally biased region" description="Basic and acidic residues" evidence="28">
    <location>
        <begin position="11"/>
        <end position="34"/>
    </location>
</feature>
<keyword evidence="21" id="KW-0131">Cell cycle</keyword>
<evidence type="ECO:0000256" key="3">
    <source>
        <dbReference type="ARBA" id="ARBA00004647"/>
    </source>
</evidence>
<dbReference type="FunFam" id="3.40.250.10:FF:000006">
    <property type="entry name" value="M-phase inducer phosphatase 2"/>
    <property type="match status" value="1"/>
</dbReference>
<evidence type="ECO:0000256" key="14">
    <source>
        <dbReference type="ARBA" id="ARBA00022737"/>
    </source>
</evidence>
<evidence type="ECO:0000256" key="22">
    <source>
        <dbReference type="ARBA" id="ARBA00033013"/>
    </source>
</evidence>
<dbReference type="GO" id="GO:0010859">
    <property type="term" value="F:calcium-dependent cysteine-type endopeptidase inhibitor activity"/>
    <property type="evidence" value="ECO:0007669"/>
    <property type="project" value="TreeGrafter"/>
</dbReference>
<feature type="compositionally biased region" description="Polar residues" evidence="28">
    <location>
        <begin position="75"/>
        <end position="88"/>
    </location>
</feature>
<evidence type="ECO:0000256" key="2">
    <source>
        <dbReference type="ARBA" id="ARBA00004300"/>
    </source>
</evidence>
<feature type="region of interest" description="Disordered" evidence="28">
    <location>
        <begin position="1"/>
        <end position="210"/>
    </location>
</feature>
<name>A0A8K1LG08_9PASS</name>
<proteinExistence type="inferred from homology"/>
<protein>
    <recommendedName>
        <fullName evidence="7">Calpastatin</fullName>
        <ecNumber evidence="6">3.1.3.48</ecNumber>
    </recommendedName>
    <alternativeName>
        <fullName evidence="22">Calpain inhibitor</fullName>
    </alternativeName>
    <alternativeName>
        <fullName evidence="27">Dual specificity phosphatase Cdc25B</fullName>
    </alternativeName>
    <alternativeName>
        <fullName evidence="26">M-phase inducer phosphatase 2</fullName>
    </alternativeName>
</protein>
<organism evidence="30 31">
    <name type="scientific">Zosterops borbonicus</name>
    <dbReference type="NCBI Taxonomy" id="364589"/>
    <lineage>
        <taxon>Eukaryota</taxon>
        <taxon>Metazoa</taxon>
        <taxon>Chordata</taxon>
        <taxon>Craniata</taxon>
        <taxon>Vertebrata</taxon>
        <taxon>Euteleostomi</taxon>
        <taxon>Archelosauria</taxon>
        <taxon>Archosauria</taxon>
        <taxon>Dinosauria</taxon>
        <taxon>Saurischia</taxon>
        <taxon>Theropoda</taxon>
        <taxon>Coelurosauria</taxon>
        <taxon>Aves</taxon>
        <taxon>Neognathae</taxon>
        <taxon>Neoaves</taxon>
        <taxon>Telluraves</taxon>
        <taxon>Australaves</taxon>
        <taxon>Passeriformes</taxon>
        <taxon>Sylvioidea</taxon>
        <taxon>Zosteropidae</taxon>
        <taxon>Zosterops</taxon>
    </lineage>
</organism>
<comment type="similarity">
    <text evidence="5">Belongs to the MPI phosphatase family.</text>
</comment>
<keyword evidence="14" id="KW-0677">Repeat</keyword>
<keyword evidence="31" id="KW-1185">Reference proteome</keyword>
<evidence type="ECO:0000256" key="5">
    <source>
        <dbReference type="ARBA" id="ARBA00011065"/>
    </source>
</evidence>
<feature type="compositionally biased region" description="Low complexity" evidence="28">
    <location>
        <begin position="155"/>
        <end position="175"/>
    </location>
</feature>
<evidence type="ECO:0000256" key="26">
    <source>
        <dbReference type="ARBA" id="ARBA00068993"/>
    </source>
</evidence>
<feature type="region of interest" description="Disordered" evidence="28">
    <location>
        <begin position="245"/>
        <end position="687"/>
    </location>
</feature>
<evidence type="ECO:0000256" key="9">
    <source>
        <dbReference type="ARBA" id="ARBA00022499"/>
    </source>
</evidence>
<feature type="compositionally biased region" description="Polar residues" evidence="28">
    <location>
        <begin position="113"/>
        <end position="133"/>
    </location>
</feature>
<dbReference type="EMBL" id="SWJQ01000595">
    <property type="protein sequence ID" value="TRZ12406.1"/>
    <property type="molecule type" value="Genomic_DNA"/>
</dbReference>
<keyword evidence="15" id="KW-0498">Mitosis</keyword>
<evidence type="ECO:0000313" key="31">
    <source>
        <dbReference type="Proteomes" id="UP000796761"/>
    </source>
</evidence>
<feature type="compositionally biased region" description="Basic and acidic residues" evidence="28">
    <location>
        <begin position="511"/>
        <end position="531"/>
    </location>
</feature>
<keyword evidence="20" id="KW-0206">Cytoskeleton</keyword>
<dbReference type="Pfam" id="PF00581">
    <property type="entry name" value="Rhodanese"/>
    <property type="match status" value="1"/>
</dbReference>
<evidence type="ECO:0000256" key="11">
    <source>
        <dbReference type="ARBA" id="ARBA00022618"/>
    </source>
</evidence>
<dbReference type="SUPFAM" id="SSF52821">
    <property type="entry name" value="Rhodanese/Cell cycle control phosphatase"/>
    <property type="match status" value="1"/>
</dbReference>
<evidence type="ECO:0000256" key="10">
    <source>
        <dbReference type="ARBA" id="ARBA00022553"/>
    </source>
</evidence>
<dbReference type="InterPro" id="IPR001763">
    <property type="entry name" value="Rhodanese-like_dom"/>
</dbReference>
<evidence type="ECO:0000256" key="24">
    <source>
        <dbReference type="ARBA" id="ARBA00056746"/>
    </source>
</evidence>
<feature type="compositionally biased region" description="Polar residues" evidence="28">
    <location>
        <begin position="418"/>
        <end position="430"/>
    </location>
</feature>
<dbReference type="SMART" id="SM00450">
    <property type="entry name" value="RHOD"/>
    <property type="match status" value="1"/>
</dbReference>
<evidence type="ECO:0000259" key="29">
    <source>
        <dbReference type="PROSITE" id="PS50206"/>
    </source>
</evidence>
<evidence type="ECO:0000256" key="25">
    <source>
        <dbReference type="ARBA" id="ARBA00063292"/>
    </source>
</evidence>
<dbReference type="PRINTS" id="PR00716">
    <property type="entry name" value="MPIPHPHTASE"/>
</dbReference>
<feature type="region of interest" description="Disordered" evidence="28">
    <location>
        <begin position="695"/>
        <end position="714"/>
    </location>
</feature>
<evidence type="ECO:0000256" key="18">
    <source>
        <dbReference type="ARBA" id="ARBA00022912"/>
    </source>
</evidence>
<feature type="compositionally biased region" description="Basic and acidic residues" evidence="28">
    <location>
        <begin position="724"/>
        <end position="735"/>
    </location>
</feature>
<evidence type="ECO:0000256" key="28">
    <source>
        <dbReference type="SAM" id="MobiDB-lite"/>
    </source>
</evidence>
<feature type="compositionally biased region" description="Basic and acidic residues" evidence="28">
    <location>
        <begin position="283"/>
        <end position="298"/>
    </location>
</feature>
<dbReference type="InterPro" id="IPR036873">
    <property type="entry name" value="Rhodanese-like_dom_sf"/>
</dbReference>
<comment type="subcellular location">
    <subcellularLocation>
        <location evidence="2">Cytoplasm</location>
        <location evidence="2">Cytoskeleton</location>
        <location evidence="2">Microtubule organizing center</location>
        <location evidence="2">Centrosome</location>
    </subcellularLocation>
    <subcellularLocation>
        <location evidence="3">Cytoplasm</location>
        <location evidence="3">Cytoskeleton</location>
        <location evidence="3">Spindle pole</location>
    </subcellularLocation>
</comment>
<dbReference type="GO" id="GO:0005634">
    <property type="term" value="C:nucleus"/>
    <property type="evidence" value="ECO:0007669"/>
    <property type="project" value="UniProtKB-ARBA"/>
</dbReference>
<dbReference type="GO" id="GO:1902751">
    <property type="term" value="P:positive regulation of cell cycle G2/M phase transition"/>
    <property type="evidence" value="ECO:0007669"/>
    <property type="project" value="InterPro"/>
</dbReference>
<comment type="subunit">
    <text evidence="25">Interacts with MAPK14 and 14-3-3 proteins.</text>
</comment>
<evidence type="ECO:0000256" key="20">
    <source>
        <dbReference type="ARBA" id="ARBA00023212"/>
    </source>
</evidence>
<evidence type="ECO:0000256" key="27">
    <source>
        <dbReference type="ARBA" id="ARBA00082987"/>
    </source>
</evidence>
<dbReference type="CDD" id="cd01530">
    <property type="entry name" value="Cdc25"/>
    <property type="match status" value="1"/>
</dbReference>
<keyword evidence="9" id="KW-1017">Isopeptide bond</keyword>
<evidence type="ECO:0000256" key="12">
    <source>
        <dbReference type="ARBA" id="ARBA00022690"/>
    </source>
</evidence>
<evidence type="ECO:0000256" key="23">
    <source>
        <dbReference type="ARBA" id="ARBA00051341"/>
    </source>
</evidence>
<feature type="compositionally biased region" description="Basic and acidic residues" evidence="28">
    <location>
        <begin position="380"/>
        <end position="401"/>
    </location>
</feature>
<keyword evidence="16" id="KW-0378">Hydrolase</keyword>
<keyword evidence="13" id="KW-0789">Thiol protease inhibitor</keyword>
<keyword evidence="19" id="KW-0007">Acetylation</keyword>
<dbReference type="Pfam" id="PF00748">
    <property type="entry name" value="Calpain_inhib"/>
    <property type="match status" value="3"/>
</dbReference>
<evidence type="ECO:0000313" key="30">
    <source>
        <dbReference type="EMBL" id="TRZ12406.1"/>
    </source>
</evidence>
<feature type="compositionally biased region" description="Basic and acidic residues" evidence="28">
    <location>
        <begin position="355"/>
        <end position="373"/>
    </location>
</feature>
<keyword evidence="10" id="KW-0597">Phosphoprotein</keyword>
<comment type="catalytic activity">
    <reaction evidence="23">
        <text>O-phospho-L-tyrosyl-[protein] + H2O = L-tyrosyl-[protein] + phosphate</text>
        <dbReference type="Rhea" id="RHEA:10684"/>
        <dbReference type="Rhea" id="RHEA-COMP:10136"/>
        <dbReference type="Rhea" id="RHEA-COMP:20101"/>
        <dbReference type="ChEBI" id="CHEBI:15377"/>
        <dbReference type="ChEBI" id="CHEBI:43474"/>
        <dbReference type="ChEBI" id="CHEBI:46858"/>
        <dbReference type="ChEBI" id="CHEBI:61978"/>
        <dbReference type="EC" id="3.1.3.48"/>
    </reaction>
    <physiologicalReaction direction="left-to-right" evidence="23">
        <dbReference type="Rhea" id="RHEA:10685"/>
    </physiologicalReaction>
</comment>
<keyword evidence="12" id="KW-0646">Protease inhibitor</keyword>
<evidence type="ECO:0000256" key="6">
    <source>
        <dbReference type="ARBA" id="ARBA00013064"/>
    </source>
</evidence>
<evidence type="ECO:0000256" key="8">
    <source>
        <dbReference type="ARBA" id="ARBA00022490"/>
    </source>
</evidence>
<evidence type="ECO:0000256" key="21">
    <source>
        <dbReference type="ARBA" id="ARBA00023306"/>
    </source>
</evidence>
<keyword evidence="18" id="KW-0904">Protein phosphatase</keyword>
<dbReference type="PANTHER" id="PTHR10077:SF0">
    <property type="entry name" value="CALPASTATIN"/>
    <property type="match status" value="1"/>
</dbReference>
<evidence type="ECO:0000256" key="19">
    <source>
        <dbReference type="ARBA" id="ARBA00022990"/>
    </source>
</evidence>
<keyword evidence="11" id="KW-0132">Cell division</keyword>
<evidence type="ECO:0000256" key="15">
    <source>
        <dbReference type="ARBA" id="ARBA00022776"/>
    </source>
</evidence>
<dbReference type="GO" id="GO:0051301">
    <property type="term" value="P:cell division"/>
    <property type="evidence" value="ECO:0007669"/>
    <property type="project" value="UniProtKB-KW"/>
</dbReference>
<dbReference type="Pfam" id="PF06617">
    <property type="entry name" value="M-inducer_phosp"/>
    <property type="match status" value="1"/>
</dbReference>
<gene>
    <name evidence="30" type="ORF">HGM15179_014710</name>
</gene>
<evidence type="ECO:0000256" key="17">
    <source>
        <dbReference type="ARBA" id="ARBA00022843"/>
    </source>
</evidence>
<accession>A0A8K1LG08</accession>
<dbReference type="Proteomes" id="UP000796761">
    <property type="component" value="Unassembled WGS sequence"/>
</dbReference>
<comment type="similarity">
    <text evidence="4">Belongs to the protease inhibitor I27 (calpastatin) family.</text>
</comment>
<evidence type="ECO:0000256" key="7">
    <source>
        <dbReference type="ARBA" id="ARBA00017619"/>
    </source>
</evidence>
<dbReference type="OrthoDB" id="8926414at2759"/>
<dbReference type="GO" id="GO:0000922">
    <property type="term" value="C:spindle pole"/>
    <property type="evidence" value="ECO:0007669"/>
    <property type="project" value="UniProtKB-SubCell"/>
</dbReference>
<keyword evidence="8" id="KW-0963">Cytoplasm</keyword>
<dbReference type="Gene3D" id="3.40.250.10">
    <property type="entry name" value="Rhodanese-like domain"/>
    <property type="match status" value="1"/>
</dbReference>
<dbReference type="GO" id="GO:0005737">
    <property type="term" value="C:cytoplasm"/>
    <property type="evidence" value="ECO:0007669"/>
    <property type="project" value="UniProtKB-ARBA"/>
</dbReference>
<dbReference type="PROSITE" id="PS50206">
    <property type="entry name" value="RHODANESE_3"/>
    <property type="match status" value="1"/>
</dbReference>
<dbReference type="InterPro" id="IPR001259">
    <property type="entry name" value="Prot_inh_calpain"/>
</dbReference>
<feature type="compositionally biased region" description="Basic and acidic residues" evidence="28">
    <location>
        <begin position="471"/>
        <end position="500"/>
    </location>
</feature>
<feature type="region of interest" description="Disordered" evidence="28">
    <location>
        <begin position="825"/>
        <end position="850"/>
    </location>
</feature>
<evidence type="ECO:0000256" key="1">
    <source>
        <dbReference type="ARBA" id="ARBA00002637"/>
    </source>
</evidence>
<comment type="function">
    <text evidence="24">Tyrosine protein phosphatase which functions as a dosage-dependent inducer of mitotic progression. Directly dephosphorylates CDK1 and stimulates its kinase activity. Required for G2/M phases of the cell cycle progression and abscission during cytokinesis in a ECT2-dependent manner. The three isoforms seem to have a different level of activity.</text>
</comment>
<dbReference type="PANTHER" id="PTHR10077">
    <property type="entry name" value="CALPASTATIN"/>
    <property type="match status" value="1"/>
</dbReference>
<dbReference type="EC" id="3.1.3.48" evidence="6"/>
<evidence type="ECO:0000256" key="13">
    <source>
        <dbReference type="ARBA" id="ARBA00022704"/>
    </source>
</evidence>
<dbReference type="InterPro" id="IPR026998">
    <property type="entry name" value="Calpastatin"/>
</dbReference>
<comment type="function">
    <text evidence="1">Specific inhibition of calpain (calcium-dependent cysteine protease). Plays a key role in postmortem tenderization of meat and have been proposed to be involved in muscle protein degradation in living tissue.</text>
</comment>
<feature type="compositionally biased region" description="Basic and acidic residues" evidence="28">
    <location>
        <begin position="102"/>
        <end position="112"/>
    </location>
</feature>
<dbReference type="GO" id="GO:0005813">
    <property type="term" value="C:centrosome"/>
    <property type="evidence" value="ECO:0007669"/>
    <property type="project" value="UniProtKB-SubCell"/>
</dbReference>
<keyword evidence="17" id="KW-0832">Ubl conjugation</keyword>
<feature type="compositionally biased region" description="Polar residues" evidence="28">
    <location>
        <begin position="35"/>
        <end position="62"/>
    </location>
</feature>
<feature type="region of interest" description="Disordered" evidence="28">
    <location>
        <begin position="721"/>
        <end position="742"/>
    </location>
</feature>
<dbReference type="GO" id="GO:0004725">
    <property type="term" value="F:protein tyrosine phosphatase activity"/>
    <property type="evidence" value="ECO:0007669"/>
    <property type="project" value="UniProtKB-EC"/>
</dbReference>
<comment type="caution">
    <text evidence="30">The sequence shown here is derived from an EMBL/GenBank/DDBJ whole genome shotgun (WGS) entry which is preliminary data.</text>
</comment>